<proteinExistence type="predicted"/>
<evidence type="ECO:0000256" key="1">
    <source>
        <dbReference type="SAM" id="SignalP"/>
    </source>
</evidence>
<comment type="caution">
    <text evidence="2">The sequence shown here is derived from an EMBL/GenBank/DDBJ whole genome shotgun (WGS) entry which is preliminary data.</text>
</comment>
<organism evidence="2 3">
    <name type="scientific">Orchesella dallaii</name>
    <dbReference type="NCBI Taxonomy" id="48710"/>
    <lineage>
        <taxon>Eukaryota</taxon>
        <taxon>Metazoa</taxon>
        <taxon>Ecdysozoa</taxon>
        <taxon>Arthropoda</taxon>
        <taxon>Hexapoda</taxon>
        <taxon>Collembola</taxon>
        <taxon>Entomobryomorpha</taxon>
        <taxon>Entomobryoidea</taxon>
        <taxon>Orchesellidae</taxon>
        <taxon>Orchesellinae</taxon>
        <taxon>Orchesella</taxon>
    </lineage>
</organism>
<keyword evidence="3" id="KW-1185">Reference proteome</keyword>
<evidence type="ECO:0000313" key="3">
    <source>
        <dbReference type="Proteomes" id="UP001642540"/>
    </source>
</evidence>
<dbReference type="Proteomes" id="UP001642540">
    <property type="component" value="Unassembled WGS sequence"/>
</dbReference>
<feature type="signal peptide" evidence="1">
    <location>
        <begin position="1"/>
        <end position="27"/>
    </location>
</feature>
<accession>A0ABP1RVQ5</accession>
<name>A0ABP1RVQ5_9HEXA</name>
<dbReference type="EMBL" id="CAXLJM020000114">
    <property type="protein sequence ID" value="CAL8137065.1"/>
    <property type="molecule type" value="Genomic_DNA"/>
</dbReference>
<sequence length="206" mass="22638">MAVISSRVIALIAQAFLLFSLICCTYCAKLPAAEQQQQHQGLTGIKNEVLTDSSSVTNSAPALGLRNSLPIVASTDDLQIVAHTGSEGLGRQKRYIGWGRRPSLRYSKATSVFDHDSMFNRLHNNFEKRAGGPEAPISSFRELRMKQKIPNIQLLLPNLQMRNVRTPVGDGDEAAGLMMNEERNVGAKLTQEDLDALAYLLEGDMP</sequence>
<feature type="chain" id="PRO_5045472060" evidence="1">
    <location>
        <begin position="28"/>
        <end position="206"/>
    </location>
</feature>
<keyword evidence="1" id="KW-0732">Signal</keyword>
<gene>
    <name evidence="2" type="ORF">ODALV1_LOCUS26749</name>
</gene>
<evidence type="ECO:0000313" key="2">
    <source>
        <dbReference type="EMBL" id="CAL8137065.1"/>
    </source>
</evidence>
<reference evidence="2 3" key="1">
    <citation type="submission" date="2024-08" db="EMBL/GenBank/DDBJ databases">
        <authorList>
            <person name="Cucini C."/>
            <person name="Frati F."/>
        </authorList>
    </citation>
    <scope>NUCLEOTIDE SEQUENCE [LARGE SCALE GENOMIC DNA]</scope>
</reference>
<protein>
    <submittedName>
        <fullName evidence="2">Uncharacterized protein</fullName>
    </submittedName>
</protein>